<reference evidence="1 2" key="1">
    <citation type="submission" date="2014-04" db="EMBL/GenBank/DDBJ databases">
        <title>Evolutionary Origins and Diversification of the Mycorrhizal Mutualists.</title>
        <authorList>
            <consortium name="DOE Joint Genome Institute"/>
            <consortium name="Mycorrhizal Genomics Consortium"/>
            <person name="Kohler A."/>
            <person name="Kuo A."/>
            <person name="Nagy L.G."/>
            <person name="Floudas D."/>
            <person name="Copeland A."/>
            <person name="Barry K.W."/>
            <person name="Cichocki N."/>
            <person name="Veneault-Fourrey C."/>
            <person name="LaButti K."/>
            <person name="Lindquist E.A."/>
            <person name="Lipzen A."/>
            <person name="Lundell T."/>
            <person name="Morin E."/>
            <person name="Murat C."/>
            <person name="Riley R."/>
            <person name="Ohm R."/>
            <person name="Sun H."/>
            <person name="Tunlid A."/>
            <person name="Henrissat B."/>
            <person name="Grigoriev I.V."/>
            <person name="Hibbett D.S."/>
            <person name="Martin F."/>
        </authorList>
    </citation>
    <scope>NUCLEOTIDE SEQUENCE [LARGE SCALE GENOMIC DNA]</scope>
    <source>
        <strain evidence="1 2">Koide BX008</strain>
    </source>
</reference>
<dbReference type="InParanoid" id="A0A0C2WSN4"/>
<gene>
    <name evidence="1" type="ORF">M378DRAFT_169427</name>
</gene>
<name>A0A0C2WSN4_AMAMK</name>
<evidence type="ECO:0000313" key="1">
    <source>
        <dbReference type="EMBL" id="KIL59358.1"/>
    </source>
</evidence>
<evidence type="ECO:0000313" key="2">
    <source>
        <dbReference type="Proteomes" id="UP000054549"/>
    </source>
</evidence>
<dbReference type="OrthoDB" id="3259156at2759"/>
<dbReference type="AlphaFoldDB" id="A0A0C2WSN4"/>
<accession>A0A0C2WSN4</accession>
<organism evidence="1 2">
    <name type="scientific">Amanita muscaria (strain Koide BX008)</name>
    <dbReference type="NCBI Taxonomy" id="946122"/>
    <lineage>
        <taxon>Eukaryota</taxon>
        <taxon>Fungi</taxon>
        <taxon>Dikarya</taxon>
        <taxon>Basidiomycota</taxon>
        <taxon>Agaricomycotina</taxon>
        <taxon>Agaricomycetes</taxon>
        <taxon>Agaricomycetidae</taxon>
        <taxon>Agaricales</taxon>
        <taxon>Pluteineae</taxon>
        <taxon>Amanitaceae</taxon>
        <taxon>Amanita</taxon>
    </lineage>
</organism>
<sequence>MRVQKLLATVVKRKHLTALTTKFICQEWPEWFPPSFNDALAEEFEEDGEEDAQ</sequence>
<dbReference type="EMBL" id="KN818317">
    <property type="protein sequence ID" value="KIL59358.1"/>
    <property type="molecule type" value="Genomic_DNA"/>
</dbReference>
<protein>
    <submittedName>
        <fullName evidence="1">Uncharacterized protein</fullName>
    </submittedName>
</protein>
<keyword evidence="2" id="KW-1185">Reference proteome</keyword>
<proteinExistence type="predicted"/>
<dbReference type="Proteomes" id="UP000054549">
    <property type="component" value="Unassembled WGS sequence"/>
</dbReference>
<dbReference type="HOGENOM" id="CLU_3068191_0_0_1"/>